<accession>A0AB39C485</accession>
<dbReference type="InterPro" id="IPR011050">
    <property type="entry name" value="Pectin_lyase_fold/virulence"/>
</dbReference>
<evidence type="ECO:0000259" key="1">
    <source>
        <dbReference type="Pfam" id="PF09251"/>
    </source>
</evidence>
<dbReference type="Gene3D" id="2.160.20.20">
    <property type="match status" value="1"/>
</dbReference>
<name>A0AB39C485_9VIRU</name>
<evidence type="ECO:0000313" key="2">
    <source>
        <dbReference type="EMBL" id="XDJ01401.1"/>
    </source>
</evidence>
<dbReference type="InterPro" id="IPR015331">
    <property type="entry name" value="P22_tailspike_C"/>
</dbReference>
<feature type="domain" description="P22 tailspike C-terminal" evidence="1">
    <location>
        <begin position="8"/>
        <end position="65"/>
    </location>
</feature>
<protein>
    <submittedName>
        <fullName evidence="2">Tailspike</fullName>
    </submittedName>
</protein>
<organism evidence="2">
    <name type="scientific">Salmonella phage vB_SE130_2P</name>
    <dbReference type="NCBI Taxonomy" id="3236707"/>
    <lineage>
        <taxon>Viruses</taxon>
    </lineage>
</organism>
<sequence>MLLWRVLTTPWVIKPWTDDNQWITDPAAIVATLKQSKTDGYQPTVNDYAKFPGINSLLLRKLKGKAYLLPWKFGNVQASRFTGRVVLWRVSCSVDAISVRW</sequence>
<dbReference type="SUPFAM" id="SSF51126">
    <property type="entry name" value="Pectin lyase-like"/>
    <property type="match status" value="1"/>
</dbReference>
<dbReference type="InterPro" id="IPR012332">
    <property type="entry name" value="Autotransporter_pectin_lyase_C"/>
</dbReference>
<proteinExistence type="predicted"/>
<dbReference type="Pfam" id="PF09251">
    <property type="entry name" value="PhageP22-tail"/>
    <property type="match status" value="1"/>
</dbReference>
<dbReference type="EMBL" id="PP935706">
    <property type="protein sequence ID" value="XDJ01401.1"/>
    <property type="molecule type" value="Genomic_DNA"/>
</dbReference>
<reference evidence="2" key="1">
    <citation type="submission" date="2024-06" db="EMBL/GenBank/DDBJ databases">
        <authorList>
            <person name="Mutai I.J."/>
            <person name="Gurusinghe A."/>
            <person name="Wang B."/>
            <person name="Clark M."/>
            <person name="Bhandare S.G."/>
        </authorList>
    </citation>
    <scope>NUCLEOTIDE SEQUENCE</scope>
</reference>